<accession>A0ABT9QGB3</accession>
<evidence type="ECO:0000313" key="1">
    <source>
        <dbReference type="EMBL" id="MDP9845807.1"/>
    </source>
</evidence>
<comment type="caution">
    <text evidence="1">The sequence shown here is derived from an EMBL/GenBank/DDBJ whole genome shotgun (WGS) entry which is preliminary data.</text>
</comment>
<name>A0ABT9QGB3_9ACTN</name>
<proteinExistence type="predicted"/>
<dbReference type="RefSeq" id="WP_307561747.1">
    <property type="nucleotide sequence ID" value="NZ_JAUSQU010000001.1"/>
</dbReference>
<dbReference type="Gene3D" id="3.20.20.80">
    <property type="entry name" value="Glycosidases"/>
    <property type="match status" value="1"/>
</dbReference>
<organism evidence="1 2">
    <name type="scientific">Streptosporangium lutulentum</name>
    <dbReference type="NCBI Taxonomy" id="1461250"/>
    <lineage>
        <taxon>Bacteria</taxon>
        <taxon>Bacillati</taxon>
        <taxon>Actinomycetota</taxon>
        <taxon>Actinomycetes</taxon>
        <taxon>Streptosporangiales</taxon>
        <taxon>Streptosporangiaceae</taxon>
        <taxon>Streptosporangium</taxon>
    </lineage>
</organism>
<reference evidence="1 2" key="1">
    <citation type="submission" date="2023-07" db="EMBL/GenBank/DDBJ databases">
        <title>Sequencing the genomes of 1000 actinobacteria strains.</title>
        <authorList>
            <person name="Klenk H.-P."/>
        </authorList>
    </citation>
    <scope>NUCLEOTIDE SEQUENCE [LARGE SCALE GENOMIC DNA]</scope>
    <source>
        <strain evidence="1 2">DSM 46740</strain>
    </source>
</reference>
<evidence type="ECO:0008006" key="3">
    <source>
        <dbReference type="Google" id="ProtNLM"/>
    </source>
</evidence>
<dbReference type="Proteomes" id="UP001225356">
    <property type="component" value="Unassembled WGS sequence"/>
</dbReference>
<dbReference type="EMBL" id="JAUSQU010000001">
    <property type="protein sequence ID" value="MDP9845807.1"/>
    <property type="molecule type" value="Genomic_DNA"/>
</dbReference>
<gene>
    <name evidence="1" type="ORF">J2853_005018</name>
</gene>
<evidence type="ECO:0000313" key="2">
    <source>
        <dbReference type="Proteomes" id="UP001225356"/>
    </source>
</evidence>
<keyword evidence="2" id="KW-1185">Reference proteome</keyword>
<protein>
    <recommendedName>
        <fullName evidence="3">Alanine-rich protein</fullName>
    </recommendedName>
</protein>
<sequence length="365" mass="38813">MNVIYAYPWDVVGDPAAPARLAALGVDAVALAASYHSVRAATPFHPAHRLVDARAACYVPVRPSAWTGRLVPATPSRTSPDAFVQARDLLRAEGLAVHAWVVLTHNSSLGSAHPDLTARNAFGDAYPYALCPSHPEVTGYCRTLVREIVELGAPDAVILEACGPMGFRHGGLHEKTDGADWSQVQADLLSLCFCAACARRYPQGLPPRVRAGVDGSPDSVEDALGDLAPAVRKARTELAGELQRLVVSETGELPVTLHASPDPWATGSFAWAGRGVPMRTLVSNCWGDVEPSAEKLARLRALAPPGTRLGAYVLALPPRPADPVRMREELDRYASAGAEEFHIYHGGLASAGRLRAVADALAARR</sequence>